<feature type="region of interest" description="Disordered" evidence="1">
    <location>
        <begin position="44"/>
        <end position="64"/>
    </location>
</feature>
<organism evidence="2 3">
    <name type="scientific">Trypanosoma conorhini</name>
    <dbReference type="NCBI Taxonomy" id="83891"/>
    <lineage>
        <taxon>Eukaryota</taxon>
        <taxon>Discoba</taxon>
        <taxon>Euglenozoa</taxon>
        <taxon>Kinetoplastea</taxon>
        <taxon>Metakinetoplastina</taxon>
        <taxon>Trypanosomatida</taxon>
        <taxon>Trypanosomatidae</taxon>
        <taxon>Trypanosoma</taxon>
    </lineage>
</organism>
<sequence>MGHRGKAGPPQRLLGRRVRQLPAVLRQRRMQVHPGAERKVHIRRPHRHKARLTRSRRQQRREERRLGVVAAQQCGVPQEQLGSGRECACRFVCRAPPHPRVRQQRERQGVGGVRACRPHRTVGQSQHNDRWINAQQLRRRALKPHKRLRAAFQLQRRRPRSRTGAEDELVHDSQVAGVVRAARRCVHAEHQWEATDARHRRR</sequence>
<evidence type="ECO:0000256" key="1">
    <source>
        <dbReference type="SAM" id="MobiDB-lite"/>
    </source>
</evidence>
<dbReference type="GeneID" id="40317452"/>
<reference evidence="2 3" key="1">
    <citation type="journal article" date="2018" name="BMC Genomics">
        <title>Genomic comparison of Trypanosoma conorhini and Trypanosoma rangeli to Trypanosoma cruzi strains of high and low virulence.</title>
        <authorList>
            <person name="Bradwell K.R."/>
            <person name="Koparde V.N."/>
            <person name="Matveyev A.V."/>
            <person name="Serrano M.G."/>
            <person name="Alves J.M."/>
            <person name="Parikh H."/>
            <person name="Huang B."/>
            <person name="Lee V."/>
            <person name="Espinosa-Alvarez O."/>
            <person name="Ortiz P.A."/>
            <person name="Costa-Martins A.G."/>
            <person name="Teixeira M.M."/>
            <person name="Buck G.A."/>
        </authorList>
    </citation>
    <scope>NUCLEOTIDE SEQUENCE [LARGE SCALE GENOMIC DNA]</scope>
    <source>
        <strain evidence="2 3">025E</strain>
    </source>
</reference>
<evidence type="ECO:0000313" key="3">
    <source>
        <dbReference type="Proteomes" id="UP000284403"/>
    </source>
</evidence>
<proteinExistence type="predicted"/>
<dbReference type="AlphaFoldDB" id="A0A422PR94"/>
<feature type="compositionally biased region" description="Basic residues" evidence="1">
    <location>
        <begin position="44"/>
        <end position="59"/>
    </location>
</feature>
<name>A0A422PR94_9TRYP</name>
<gene>
    <name evidence="2" type="ORF">Tco025E_03841</name>
</gene>
<keyword evidence="3" id="KW-1185">Reference proteome</keyword>
<dbReference type="Proteomes" id="UP000284403">
    <property type="component" value="Unassembled WGS sequence"/>
</dbReference>
<accession>A0A422PR94</accession>
<evidence type="ECO:0000313" key="2">
    <source>
        <dbReference type="EMBL" id="RNF20269.1"/>
    </source>
</evidence>
<comment type="caution">
    <text evidence="2">The sequence shown here is derived from an EMBL/GenBank/DDBJ whole genome shotgun (WGS) entry which is preliminary data.</text>
</comment>
<protein>
    <submittedName>
        <fullName evidence="2">Uncharacterized protein</fullName>
    </submittedName>
</protein>
<dbReference type="RefSeq" id="XP_029229141.1">
    <property type="nucleotide sequence ID" value="XM_029370758.1"/>
</dbReference>
<dbReference type="EMBL" id="MKKU01000183">
    <property type="protein sequence ID" value="RNF20269.1"/>
    <property type="molecule type" value="Genomic_DNA"/>
</dbReference>